<evidence type="ECO:0000256" key="1">
    <source>
        <dbReference type="ARBA" id="ARBA00010443"/>
    </source>
</evidence>
<dbReference type="InterPro" id="IPR011832">
    <property type="entry name" value="GlgDAde_trans"/>
</dbReference>
<dbReference type="Proteomes" id="UP000602647">
    <property type="component" value="Unassembled WGS sequence"/>
</dbReference>
<dbReference type="SUPFAM" id="SSF51161">
    <property type="entry name" value="Trimeric LpxA-like enzymes"/>
    <property type="match status" value="1"/>
</dbReference>
<dbReference type="EC" id="2.7.7.27" evidence="5"/>
<dbReference type="GO" id="GO:0008878">
    <property type="term" value="F:glucose-1-phosphate adenylyltransferase activity"/>
    <property type="evidence" value="ECO:0007669"/>
    <property type="project" value="UniProtKB-EC"/>
</dbReference>
<evidence type="ECO:0000259" key="4">
    <source>
        <dbReference type="Pfam" id="PF24894"/>
    </source>
</evidence>
<accession>A0A923SS82</accession>
<dbReference type="InterPro" id="IPR029044">
    <property type="entry name" value="Nucleotide-diphossugar_trans"/>
</dbReference>
<protein>
    <submittedName>
        <fullName evidence="5">Glucose-1-phosphate adenylyltransferase subunit GlgD</fullName>
        <ecNumber evidence="5">2.7.7.27</ecNumber>
    </submittedName>
</protein>
<dbReference type="EMBL" id="JACRYT010000009">
    <property type="protein sequence ID" value="MBC6680099.1"/>
    <property type="molecule type" value="Genomic_DNA"/>
</dbReference>
<name>A0A923SS82_9FIRM</name>
<dbReference type="SUPFAM" id="SSF53448">
    <property type="entry name" value="Nucleotide-diphospho-sugar transferases"/>
    <property type="match status" value="1"/>
</dbReference>
<gene>
    <name evidence="5" type="primary">glgD</name>
    <name evidence="5" type="ORF">H9L42_09665</name>
</gene>
<dbReference type="Gene3D" id="3.90.550.10">
    <property type="entry name" value="Spore Coat Polysaccharide Biosynthesis Protein SpsA, Chain A"/>
    <property type="match status" value="1"/>
</dbReference>
<reference evidence="5" key="1">
    <citation type="submission" date="2020-08" db="EMBL/GenBank/DDBJ databases">
        <title>Genome public.</title>
        <authorList>
            <person name="Liu C."/>
            <person name="Sun Q."/>
        </authorList>
    </citation>
    <scope>NUCLEOTIDE SEQUENCE</scope>
    <source>
        <strain evidence="5">BX12</strain>
    </source>
</reference>
<dbReference type="AlphaFoldDB" id="A0A923SS82"/>
<comment type="caution">
    <text evidence="5">The sequence shown here is derived from an EMBL/GenBank/DDBJ whole genome shotgun (WGS) entry which is preliminary data.</text>
</comment>
<dbReference type="PANTHER" id="PTHR43523:SF6">
    <property type="entry name" value="GLYCOGEN BIOSYNTHESIS PROTEIN GLGD"/>
    <property type="match status" value="1"/>
</dbReference>
<dbReference type="GO" id="GO:0005978">
    <property type="term" value="P:glycogen biosynthetic process"/>
    <property type="evidence" value="ECO:0007669"/>
    <property type="project" value="UniProtKB-KW"/>
</dbReference>
<dbReference type="Pfam" id="PF24894">
    <property type="entry name" value="Hexapep_GlmU"/>
    <property type="match status" value="1"/>
</dbReference>
<sequence length="367" mass="41300">MNKAIGLITTNYANENFGKLAESRPVATVPFGGRYRLVDFPLSNMVHSGIRCVGITTAHSYRSLIDHLGSGKEWSLDRKSGGLFLLPGSIYGMKRFEGKFLLRDFIQNRPYLKRAKEDVVVVSASNKIYNMDFTPLLDQHFASGAQVTLVYKEIADAHMKRGPFLELDCSGKLRSIQRESAGNAAWFLDCFVINISDFLALMDWYETMDYIDMTEIFSENITNMKIDSYRFDGYVGAVDSSYDYMRCSMDLLKREIRSELFDSKRQIFTKVQDAPPSKYLSGSRVSNSFISSGCVIEGTVENSILFRSVEIGKGAVIKNSIIMQRGKILPGAVLDNVICDKFVRISEDSRLSGNRYTPLVIGKSEQI</sequence>
<evidence type="ECO:0000313" key="5">
    <source>
        <dbReference type="EMBL" id="MBC6680099.1"/>
    </source>
</evidence>
<keyword evidence="2" id="KW-0320">Glycogen biosynthesis</keyword>
<dbReference type="CDD" id="cd04651">
    <property type="entry name" value="LbH_G1P_AT_C"/>
    <property type="match status" value="1"/>
</dbReference>
<dbReference type="Pfam" id="PF00483">
    <property type="entry name" value="NTP_transferase"/>
    <property type="match status" value="1"/>
</dbReference>
<feature type="domain" description="Glucose-1-phosphate adenylyltransferase/Bifunctional protein GlmU-like C-terminal hexapeptide" evidence="4">
    <location>
        <begin position="283"/>
        <end position="350"/>
    </location>
</feature>
<keyword evidence="6" id="KW-1185">Reference proteome</keyword>
<keyword evidence="5" id="KW-0548">Nucleotidyltransferase</keyword>
<comment type="similarity">
    <text evidence="1">Belongs to the bacterial/plant glucose-1-phosphate adenylyltransferase family.</text>
</comment>
<evidence type="ECO:0000256" key="2">
    <source>
        <dbReference type="ARBA" id="ARBA00023056"/>
    </source>
</evidence>
<keyword evidence="5" id="KW-0808">Transferase</keyword>
<dbReference type="InterPro" id="IPR011004">
    <property type="entry name" value="Trimer_LpxA-like_sf"/>
</dbReference>
<proteinExistence type="inferred from homology"/>
<dbReference type="PANTHER" id="PTHR43523">
    <property type="entry name" value="GLUCOSE-1-PHOSPHATE ADENYLYLTRANSFERASE-RELATED"/>
    <property type="match status" value="1"/>
</dbReference>
<evidence type="ECO:0000313" key="6">
    <source>
        <dbReference type="Proteomes" id="UP000602647"/>
    </source>
</evidence>
<evidence type="ECO:0000259" key="3">
    <source>
        <dbReference type="Pfam" id="PF00483"/>
    </source>
</evidence>
<dbReference type="NCBIfam" id="TIGR02092">
    <property type="entry name" value="glgD"/>
    <property type="match status" value="1"/>
</dbReference>
<organism evidence="5 6">
    <name type="scientific">Zhenpiania hominis</name>
    <dbReference type="NCBI Taxonomy" id="2763644"/>
    <lineage>
        <taxon>Bacteria</taxon>
        <taxon>Bacillati</taxon>
        <taxon>Bacillota</taxon>
        <taxon>Clostridia</taxon>
        <taxon>Peptostreptococcales</taxon>
        <taxon>Anaerovoracaceae</taxon>
        <taxon>Zhenpiania</taxon>
    </lineage>
</organism>
<dbReference type="Gene3D" id="2.160.10.10">
    <property type="entry name" value="Hexapeptide repeat proteins"/>
    <property type="match status" value="1"/>
</dbReference>
<dbReference type="RefSeq" id="WP_187303201.1">
    <property type="nucleotide sequence ID" value="NZ_CBCTQH010000022.1"/>
</dbReference>
<feature type="domain" description="Nucleotidyl transferase" evidence="3">
    <location>
        <begin position="23"/>
        <end position="153"/>
    </location>
</feature>
<dbReference type="InterPro" id="IPR005835">
    <property type="entry name" value="NTP_transferase_dom"/>
</dbReference>
<dbReference type="InterPro" id="IPR011831">
    <property type="entry name" value="ADP-Glc_PPase"/>
</dbReference>
<dbReference type="InterPro" id="IPR056818">
    <property type="entry name" value="GlmU/GlgC-like_hexapep"/>
</dbReference>